<keyword evidence="3" id="KW-1185">Reference proteome</keyword>
<keyword evidence="1" id="KW-0472">Membrane</keyword>
<feature type="transmembrane region" description="Helical" evidence="1">
    <location>
        <begin position="172"/>
        <end position="196"/>
    </location>
</feature>
<dbReference type="Proteomes" id="UP001215280">
    <property type="component" value="Unassembled WGS sequence"/>
</dbReference>
<dbReference type="AlphaFoldDB" id="A0AAD7IX18"/>
<feature type="transmembrane region" description="Helical" evidence="1">
    <location>
        <begin position="22"/>
        <end position="40"/>
    </location>
</feature>
<evidence type="ECO:0000256" key="1">
    <source>
        <dbReference type="SAM" id="Phobius"/>
    </source>
</evidence>
<proteinExistence type="predicted"/>
<keyword evidence="1" id="KW-1133">Transmembrane helix</keyword>
<feature type="transmembrane region" description="Helical" evidence="1">
    <location>
        <begin position="97"/>
        <end position="120"/>
    </location>
</feature>
<evidence type="ECO:0000313" key="2">
    <source>
        <dbReference type="EMBL" id="KAJ7751520.1"/>
    </source>
</evidence>
<feature type="transmembrane region" description="Helical" evidence="1">
    <location>
        <begin position="132"/>
        <end position="152"/>
    </location>
</feature>
<feature type="transmembrane region" description="Helical" evidence="1">
    <location>
        <begin position="52"/>
        <end position="73"/>
    </location>
</feature>
<organism evidence="2 3">
    <name type="scientific">Mycena maculata</name>
    <dbReference type="NCBI Taxonomy" id="230809"/>
    <lineage>
        <taxon>Eukaryota</taxon>
        <taxon>Fungi</taxon>
        <taxon>Dikarya</taxon>
        <taxon>Basidiomycota</taxon>
        <taxon>Agaricomycotina</taxon>
        <taxon>Agaricomycetes</taxon>
        <taxon>Agaricomycetidae</taxon>
        <taxon>Agaricales</taxon>
        <taxon>Marasmiineae</taxon>
        <taxon>Mycenaceae</taxon>
        <taxon>Mycena</taxon>
    </lineage>
</organism>
<gene>
    <name evidence="2" type="ORF">DFH07DRAFT_826319</name>
</gene>
<keyword evidence="1" id="KW-0812">Transmembrane</keyword>
<name>A0AAD7IX18_9AGAR</name>
<reference evidence="2" key="1">
    <citation type="submission" date="2023-03" db="EMBL/GenBank/DDBJ databases">
        <title>Massive genome expansion in bonnet fungi (Mycena s.s.) driven by repeated elements and novel gene families across ecological guilds.</title>
        <authorList>
            <consortium name="Lawrence Berkeley National Laboratory"/>
            <person name="Harder C.B."/>
            <person name="Miyauchi S."/>
            <person name="Viragh M."/>
            <person name="Kuo A."/>
            <person name="Thoen E."/>
            <person name="Andreopoulos B."/>
            <person name="Lu D."/>
            <person name="Skrede I."/>
            <person name="Drula E."/>
            <person name="Henrissat B."/>
            <person name="Morin E."/>
            <person name="Kohler A."/>
            <person name="Barry K."/>
            <person name="LaButti K."/>
            <person name="Morin E."/>
            <person name="Salamov A."/>
            <person name="Lipzen A."/>
            <person name="Mereny Z."/>
            <person name="Hegedus B."/>
            <person name="Baldrian P."/>
            <person name="Stursova M."/>
            <person name="Weitz H."/>
            <person name="Taylor A."/>
            <person name="Grigoriev I.V."/>
            <person name="Nagy L.G."/>
            <person name="Martin F."/>
            <person name="Kauserud H."/>
        </authorList>
    </citation>
    <scope>NUCLEOTIDE SEQUENCE</scope>
    <source>
        <strain evidence="2">CBHHK188m</strain>
    </source>
</reference>
<evidence type="ECO:0000313" key="3">
    <source>
        <dbReference type="Proteomes" id="UP001215280"/>
    </source>
</evidence>
<protein>
    <submittedName>
        <fullName evidence="2">Uncharacterized protein</fullName>
    </submittedName>
</protein>
<sequence length="317" mass="34743">MSSVSDLPPVQGIYLQITFTELFLNGIYTCLFFITVYAMIFKRELHKKKLGLFLALIGMYILSTVHVACRWVLVKKAFIDQDDTSVSTLLYLLQPPLWLAVIPAVVLTANTLISDCVLIWRCWTVWNYDWKIVSVPLICTLAGAGLGFRSVAEQAAYIINPNLDRSSFVDFATPYFGLSLATTCLASFLIIVRIITMTEGATRNSRGYGHIIEIVVESAALYSVSLIVFLPFLVSGSFADGYPEAVVAQMTGMAPTLIVARVTFGLARPDASWGGPTTSLIIGMSSRSQHPNSNIVFSNDSIIPSDSATLKADDMQV</sequence>
<feature type="transmembrane region" description="Helical" evidence="1">
    <location>
        <begin position="246"/>
        <end position="264"/>
    </location>
</feature>
<feature type="transmembrane region" description="Helical" evidence="1">
    <location>
        <begin position="208"/>
        <end position="234"/>
    </location>
</feature>
<comment type="caution">
    <text evidence="2">The sequence shown here is derived from an EMBL/GenBank/DDBJ whole genome shotgun (WGS) entry which is preliminary data.</text>
</comment>
<accession>A0AAD7IX18</accession>
<dbReference type="EMBL" id="JARJLG010000078">
    <property type="protein sequence ID" value="KAJ7751520.1"/>
    <property type="molecule type" value="Genomic_DNA"/>
</dbReference>